<proteinExistence type="predicted"/>
<name>A0A5C1QQ19_9SPIO</name>
<evidence type="ECO:0000313" key="3">
    <source>
        <dbReference type="EMBL" id="QEN08232.1"/>
    </source>
</evidence>
<reference evidence="3 4" key="1">
    <citation type="submission" date="2019-02" db="EMBL/GenBank/DDBJ databases">
        <title>Complete Genome Sequence and Methylome Analysis of free living Spirochaetas.</title>
        <authorList>
            <person name="Fomenkov A."/>
            <person name="Dubinina G."/>
            <person name="Leshcheva N."/>
            <person name="Mikheeva N."/>
            <person name="Grabovich M."/>
            <person name="Vincze T."/>
            <person name="Roberts R.J."/>
        </authorList>
    </citation>
    <scope>NUCLEOTIDE SEQUENCE [LARGE SCALE GENOMIC DNA]</scope>
    <source>
        <strain evidence="3 4">K2</strain>
    </source>
</reference>
<gene>
    <name evidence="3" type="ORF">EXM22_09615</name>
</gene>
<dbReference type="AlphaFoldDB" id="A0A5C1QQ19"/>
<accession>A0A5C1QQ19</accession>
<feature type="transmembrane region" description="Helical" evidence="2">
    <location>
        <begin position="35"/>
        <end position="55"/>
    </location>
</feature>
<protein>
    <submittedName>
        <fullName evidence="3">Uncharacterized protein</fullName>
    </submittedName>
</protein>
<feature type="region of interest" description="Disordered" evidence="1">
    <location>
        <begin position="116"/>
        <end position="155"/>
    </location>
</feature>
<dbReference type="OrthoDB" id="370880at2"/>
<feature type="transmembrane region" description="Helical" evidence="2">
    <location>
        <begin position="61"/>
        <end position="78"/>
    </location>
</feature>
<evidence type="ECO:0000256" key="1">
    <source>
        <dbReference type="SAM" id="MobiDB-lite"/>
    </source>
</evidence>
<keyword evidence="2" id="KW-1133">Transmembrane helix</keyword>
<feature type="compositionally biased region" description="Acidic residues" evidence="1">
    <location>
        <begin position="118"/>
        <end position="131"/>
    </location>
</feature>
<dbReference type="Proteomes" id="UP000324209">
    <property type="component" value="Chromosome"/>
</dbReference>
<dbReference type="KEGG" id="ock:EXM22_09615"/>
<feature type="transmembrane region" description="Helical" evidence="2">
    <location>
        <begin position="6"/>
        <end position="23"/>
    </location>
</feature>
<sequence>MIDFIADNFYYVFLGWLVLNLVQRRYRERGSKKRTATLFQAILIFILYIGATVIREEGFEPKWIMVPLGIIAAMIYIFRSKIFPYRRDCAHCGAKLNLNQIFLYDANLCSNCDPLEQPSEEESSVADEPEDGEQKSIDSEITAEDEADSTPKDIS</sequence>
<dbReference type="RefSeq" id="WP_149486312.1">
    <property type="nucleotide sequence ID" value="NZ_CP036150.1"/>
</dbReference>
<evidence type="ECO:0000256" key="2">
    <source>
        <dbReference type="SAM" id="Phobius"/>
    </source>
</evidence>
<keyword evidence="2" id="KW-0812">Transmembrane</keyword>
<organism evidence="3 4">
    <name type="scientific">Oceanispirochaeta crateris</name>
    <dbReference type="NCBI Taxonomy" id="2518645"/>
    <lineage>
        <taxon>Bacteria</taxon>
        <taxon>Pseudomonadati</taxon>
        <taxon>Spirochaetota</taxon>
        <taxon>Spirochaetia</taxon>
        <taxon>Spirochaetales</taxon>
        <taxon>Spirochaetaceae</taxon>
        <taxon>Oceanispirochaeta</taxon>
    </lineage>
</organism>
<keyword evidence="2" id="KW-0472">Membrane</keyword>
<evidence type="ECO:0000313" key="4">
    <source>
        <dbReference type="Proteomes" id="UP000324209"/>
    </source>
</evidence>
<dbReference type="EMBL" id="CP036150">
    <property type="protein sequence ID" value="QEN08232.1"/>
    <property type="molecule type" value="Genomic_DNA"/>
</dbReference>
<keyword evidence="4" id="KW-1185">Reference proteome</keyword>